<organism evidence="2 3">
    <name type="scientific">Candidatus Alloenteromonas pullicola</name>
    <dbReference type="NCBI Taxonomy" id="2840784"/>
    <lineage>
        <taxon>Bacteria</taxon>
        <taxon>Bacillati</taxon>
        <taxon>Bacillota</taxon>
        <taxon>Bacillota incertae sedis</taxon>
        <taxon>Candidatus Alloenteromonas</taxon>
    </lineage>
</organism>
<name>A0A9D1LNQ3_9FIRM</name>
<sequence length="50" mass="5061">MKKALLGLLLGLIMLGLAACGGRNSAGGDCGGGVCHIGELNRDSYSEVIR</sequence>
<reference evidence="2" key="1">
    <citation type="submission" date="2020-10" db="EMBL/GenBank/DDBJ databases">
        <authorList>
            <person name="Gilroy R."/>
        </authorList>
    </citation>
    <scope>NUCLEOTIDE SEQUENCE</scope>
    <source>
        <strain evidence="2">ChiGjej1B1-22543</strain>
    </source>
</reference>
<protein>
    <recommendedName>
        <fullName evidence="4">Lipoprotein</fullName>
    </recommendedName>
</protein>
<dbReference type="PROSITE" id="PS51257">
    <property type="entry name" value="PROKAR_LIPOPROTEIN"/>
    <property type="match status" value="1"/>
</dbReference>
<feature type="chain" id="PRO_5039590840" description="Lipoprotein" evidence="1">
    <location>
        <begin position="19"/>
        <end position="50"/>
    </location>
</feature>
<evidence type="ECO:0008006" key="4">
    <source>
        <dbReference type="Google" id="ProtNLM"/>
    </source>
</evidence>
<gene>
    <name evidence="2" type="ORF">IAC52_02820</name>
</gene>
<evidence type="ECO:0000313" key="2">
    <source>
        <dbReference type="EMBL" id="HIU45213.1"/>
    </source>
</evidence>
<proteinExistence type="predicted"/>
<dbReference type="AlphaFoldDB" id="A0A9D1LNQ3"/>
<comment type="caution">
    <text evidence="2">The sequence shown here is derived from an EMBL/GenBank/DDBJ whole genome shotgun (WGS) entry which is preliminary data.</text>
</comment>
<dbReference type="EMBL" id="DVMV01000018">
    <property type="protein sequence ID" value="HIU45213.1"/>
    <property type="molecule type" value="Genomic_DNA"/>
</dbReference>
<accession>A0A9D1LNQ3</accession>
<dbReference type="Proteomes" id="UP000824070">
    <property type="component" value="Unassembled WGS sequence"/>
</dbReference>
<reference evidence="2" key="2">
    <citation type="journal article" date="2021" name="PeerJ">
        <title>Extensive microbial diversity within the chicken gut microbiome revealed by metagenomics and culture.</title>
        <authorList>
            <person name="Gilroy R."/>
            <person name="Ravi A."/>
            <person name="Getino M."/>
            <person name="Pursley I."/>
            <person name="Horton D.L."/>
            <person name="Alikhan N.F."/>
            <person name="Baker D."/>
            <person name="Gharbi K."/>
            <person name="Hall N."/>
            <person name="Watson M."/>
            <person name="Adriaenssens E.M."/>
            <person name="Foster-Nyarko E."/>
            <person name="Jarju S."/>
            <person name="Secka A."/>
            <person name="Antonio M."/>
            <person name="Oren A."/>
            <person name="Chaudhuri R.R."/>
            <person name="La Ragione R."/>
            <person name="Hildebrand F."/>
            <person name="Pallen M.J."/>
        </authorList>
    </citation>
    <scope>NUCLEOTIDE SEQUENCE</scope>
    <source>
        <strain evidence="2">ChiGjej1B1-22543</strain>
    </source>
</reference>
<evidence type="ECO:0000313" key="3">
    <source>
        <dbReference type="Proteomes" id="UP000824070"/>
    </source>
</evidence>
<keyword evidence="1" id="KW-0732">Signal</keyword>
<evidence type="ECO:0000256" key="1">
    <source>
        <dbReference type="SAM" id="SignalP"/>
    </source>
</evidence>
<feature type="signal peptide" evidence="1">
    <location>
        <begin position="1"/>
        <end position="18"/>
    </location>
</feature>